<reference evidence="1 2" key="1">
    <citation type="journal article" date="2019" name="Commun. Biol.">
        <title>The bagworm genome reveals a unique fibroin gene that provides high tensile strength.</title>
        <authorList>
            <person name="Kono N."/>
            <person name="Nakamura H."/>
            <person name="Ohtoshi R."/>
            <person name="Tomita M."/>
            <person name="Numata K."/>
            <person name="Arakawa K."/>
        </authorList>
    </citation>
    <scope>NUCLEOTIDE SEQUENCE [LARGE SCALE GENOMIC DNA]</scope>
</reference>
<evidence type="ECO:0000313" key="2">
    <source>
        <dbReference type="Proteomes" id="UP000299102"/>
    </source>
</evidence>
<organism evidence="1 2">
    <name type="scientific">Eumeta variegata</name>
    <name type="common">Bagworm moth</name>
    <name type="synonym">Eumeta japonica</name>
    <dbReference type="NCBI Taxonomy" id="151549"/>
    <lineage>
        <taxon>Eukaryota</taxon>
        <taxon>Metazoa</taxon>
        <taxon>Ecdysozoa</taxon>
        <taxon>Arthropoda</taxon>
        <taxon>Hexapoda</taxon>
        <taxon>Insecta</taxon>
        <taxon>Pterygota</taxon>
        <taxon>Neoptera</taxon>
        <taxon>Endopterygota</taxon>
        <taxon>Lepidoptera</taxon>
        <taxon>Glossata</taxon>
        <taxon>Ditrysia</taxon>
        <taxon>Tineoidea</taxon>
        <taxon>Psychidae</taxon>
        <taxon>Oiketicinae</taxon>
        <taxon>Eumeta</taxon>
    </lineage>
</organism>
<keyword evidence="2" id="KW-1185">Reference proteome</keyword>
<dbReference type="AlphaFoldDB" id="A0A4C1VP45"/>
<evidence type="ECO:0000313" key="1">
    <source>
        <dbReference type="EMBL" id="GBP40878.1"/>
    </source>
</evidence>
<comment type="caution">
    <text evidence="1">The sequence shown here is derived from an EMBL/GenBank/DDBJ whole genome shotgun (WGS) entry which is preliminary data.</text>
</comment>
<proteinExistence type="predicted"/>
<dbReference type="OrthoDB" id="7466782at2759"/>
<gene>
    <name evidence="1" type="ORF">EVAR_88939_1</name>
</gene>
<dbReference type="Proteomes" id="UP000299102">
    <property type="component" value="Unassembled WGS sequence"/>
</dbReference>
<name>A0A4C1VP45_EUMVA</name>
<dbReference type="EMBL" id="BGZK01000389">
    <property type="protein sequence ID" value="GBP40878.1"/>
    <property type="molecule type" value="Genomic_DNA"/>
</dbReference>
<sequence>MKFRKKRRGVRNTEKYKHVVVKTAKIKGLPRVNHRGKDLPGRRTEETCRCPQKCFDGLSEDDKSGLIEQINSFGTKDEQDIYLQSMIELFTPIHLKAGQ</sequence>
<accession>A0A4C1VP45</accession>
<protein>
    <submittedName>
        <fullName evidence="1">Uncharacterized protein</fullName>
    </submittedName>
</protein>